<dbReference type="Proteomes" id="UP001060215">
    <property type="component" value="Chromosome 6"/>
</dbReference>
<reference evidence="1 2" key="1">
    <citation type="journal article" date="2022" name="Plant J.">
        <title>Chromosome-level genome of Camellia lanceoleosa provides a valuable resource for understanding genome evolution and self-incompatibility.</title>
        <authorList>
            <person name="Gong W."/>
            <person name="Xiao S."/>
            <person name="Wang L."/>
            <person name="Liao Z."/>
            <person name="Chang Y."/>
            <person name="Mo W."/>
            <person name="Hu G."/>
            <person name="Li W."/>
            <person name="Zhao G."/>
            <person name="Zhu H."/>
            <person name="Hu X."/>
            <person name="Ji K."/>
            <person name="Xiang X."/>
            <person name="Song Q."/>
            <person name="Yuan D."/>
            <person name="Jin S."/>
            <person name="Zhang L."/>
        </authorList>
    </citation>
    <scope>NUCLEOTIDE SEQUENCE [LARGE SCALE GENOMIC DNA]</scope>
    <source>
        <strain evidence="1">SQ_2022a</strain>
    </source>
</reference>
<gene>
    <name evidence="1" type="ORF">LOK49_LG03G02095</name>
</gene>
<proteinExistence type="predicted"/>
<dbReference type="EMBL" id="CM045763">
    <property type="protein sequence ID" value="KAI8024575.1"/>
    <property type="molecule type" value="Genomic_DNA"/>
</dbReference>
<accession>A0ACC0IGI8</accession>
<protein>
    <submittedName>
        <fullName evidence="1">Uncharacterized protein</fullName>
    </submittedName>
</protein>
<organism evidence="1 2">
    <name type="scientific">Camellia lanceoleosa</name>
    <dbReference type="NCBI Taxonomy" id="1840588"/>
    <lineage>
        <taxon>Eukaryota</taxon>
        <taxon>Viridiplantae</taxon>
        <taxon>Streptophyta</taxon>
        <taxon>Embryophyta</taxon>
        <taxon>Tracheophyta</taxon>
        <taxon>Spermatophyta</taxon>
        <taxon>Magnoliopsida</taxon>
        <taxon>eudicotyledons</taxon>
        <taxon>Gunneridae</taxon>
        <taxon>Pentapetalae</taxon>
        <taxon>asterids</taxon>
        <taxon>Ericales</taxon>
        <taxon>Theaceae</taxon>
        <taxon>Camellia</taxon>
    </lineage>
</organism>
<comment type="caution">
    <text evidence="1">The sequence shown here is derived from an EMBL/GenBank/DDBJ whole genome shotgun (WGS) entry which is preliminary data.</text>
</comment>
<evidence type="ECO:0000313" key="1">
    <source>
        <dbReference type="EMBL" id="KAI8024575.1"/>
    </source>
</evidence>
<evidence type="ECO:0000313" key="2">
    <source>
        <dbReference type="Proteomes" id="UP001060215"/>
    </source>
</evidence>
<keyword evidence="2" id="KW-1185">Reference proteome</keyword>
<sequence length="91" mass="10054">MGNSVACVSDVIDPSLKDYDHSKLRNLVSKVESGAIFSIYVSVEDNDDQLVWHFNPKGAYTVKSGYQCAQNQSDAPLQALPSPSFKWSDQD</sequence>
<name>A0ACC0IGI8_9ERIC</name>